<dbReference type="GO" id="GO:0005730">
    <property type="term" value="C:nucleolus"/>
    <property type="evidence" value="ECO:0007669"/>
    <property type="project" value="TreeGrafter"/>
</dbReference>
<dbReference type="GO" id="GO:0003743">
    <property type="term" value="F:translation initiation factor activity"/>
    <property type="evidence" value="ECO:0007669"/>
    <property type="project" value="UniProtKB-KW"/>
</dbReference>
<evidence type="ECO:0000313" key="5">
    <source>
        <dbReference type="EMBL" id="KAK3048793.1"/>
    </source>
</evidence>
<keyword evidence="5" id="KW-0648">Protein biosynthesis</keyword>
<comment type="caution">
    <text evidence="5">The sequence shown here is derived from an EMBL/GenBank/DDBJ whole genome shotgun (WGS) entry which is preliminary data.</text>
</comment>
<gene>
    <name evidence="5" type="primary">TIF3</name>
    <name evidence="5" type="ORF">LTR09_009905</name>
</gene>
<feature type="compositionally biased region" description="Polar residues" evidence="3">
    <location>
        <begin position="218"/>
        <end position="241"/>
    </location>
</feature>
<dbReference type="InterPro" id="IPR035979">
    <property type="entry name" value="RBD_domain_sf"/>
</dbReference>
<feature type="compositionally biased region" description="Basic and acidic residues" evidence="3">
    <location>
        <begin position="101"/>
        <end position="110"/>
    </location>
</feature>
<feature type="region of interest" description="Disordered" evidence="3">
    <location>
        <begin position="1"/>
        <end position="118"/>
    </location>
</feature>
<dbReference type="PANTHER" id="PTHR23236:SF11">
    <property type="entry name" value="EUKARYOTIC TRANSLATION INITIATION FACTOR 4H"/>
    <property type="match status" value="1"/>
</dbReference>
<keyword evidence="5" id="KW-0396">Initiation factor</keyword>
<dbReference type="AlphaFoldDB" id="A0AAJ0D8C0"/>
<evidence type="ECO:0000256" key="3">
    <source>
        <dbReference type="SAM" id="MobiDB-lite"/>
    </source>
</evidence>
<dbReference type="InterPro" id="IPR012677">
    <property type="entry name" value="Nucleotide-bd_a/b_plait_sf"/>
</dbReference>
<dbReference type="SUPFAM" id="SSF54928">
    <property type="entry name" value="RNA-binding domain, RBD"/>
    <property type="match status" value="1"/>
</dbReference>
<feature type="compositionally biased region" description="Gly residues" evidence="3">
    <location>
        <begin position="63"/>
        <end position="77"/>
    </location>
</feature>
<dbReference type="Gene3D" id="3.30.70.330">
    <property type="match status" value="1"/>
</dbReference>
<protein>
    <submittedName>
        <fullName evidence="5">Eukaryotic translation initiation factor 4B</fullName>
    </submittedName>
</protein>
<dbReference type="GO" id="GO:0003723">
    <property type="term" value="F:RNA binding"/>
    <property type="evidence" value="ECO:0007669"/>
    <property type="project" value="UniProtKB-UniRule"/>
</dbReference>
<keyword evidence="1 2" id="KW-0694">RNA-binding</keyword>
<feature type="compositionally biased region" description="Basic and acidic residues" evidence="3">
    <location>
        <begin position="407"/>
        <end position="461"/>
    </location>
</feature>
<reference evidence="5" key="1">
    <citation type="submission" date="2023-04" db="EMBL/GenBank/DDBJ databases">
        <title>Black Yeasts Isolated from many extreme environments.</title>
        <authorList>
            <person name="Coleine C."/>
            <person name="Stajich J.E."/>
            <person name="Selbmann L."/>
        </authorList>
    </citation>
    <scope>NUCLEOTIDE SEQUENCE</scope>
    <source>
        <strain evidence="5">CCFEE 5312</strain>
    </source>
</reference>
<evidence type="ECO:0000256" key="2">
    <source>
        <dbReference type="PROSITE-ProRule" id="PRU00176"/>
    </source>
</evidence>
<evidence type="ECO:0000313" key="6">
    <source>
        <dbReference type="Proteomes" id="UP001271007"/>
    </source>
</evidence>
<feature type="compositionally biased region" description="Polar residues" evidence="3">
    <location>
        <begin position="88"/>
        <end position="99"/>
    </location>
</feature>
<organism evidence="5 6">
    <name type="scientific">Extremus antarcticus</name>
    <dbReference type="NCBI Taxonomy" id="702011"/>
    <lineage>
        <taxon>Eukaryota</taxon>
        <taxon>Fungi</taxon>
        <taxon>Dikarya</taxon>
        <taxon>Ascomycota</taxon>
        <taxon>Pezizomycotina</taxon>
        <taxon>Dothideomycetes</taxon>
        <taxon>Dothideomycetidae</taxon>
        <taxon>Mycosphaerellales</taxon>
        <taxon>Extremaceae</taxon>
        <taxon>Extremus</taxon>
    </lineage>
</organism>
<evidence type="ECO:0000256" key="1">
    <source>
        <dbReference type="ARBA" id="ARBA00022884"/>
    </source>
</evidence>
<dbReference type="PANTHER" id="PTHR23236">
    <property type="entry name" value="EUKARYOTIC TRANSLATION INITIATION FACTOR 4B/4H"/>
    <property type="match status" value="1"/>
</dbReference>
<dbReference type="PROSITE" id="PS50102">
    <property type="entry name" value="RRM"/>
    <property type="match status" value="1"/>
</dbReference>
<dbReference type="Pfam" id="PF00076">
    <property type="entry name" value="RRM_1"/>
    <property type="match status" value="1"/>
</dbReference>
<feature type="compositionally biased region" description="Basic and acidic residues" evidence="3">
    <location>
        <begin position="306"/>
        <end position="321"/>
    </location>
</feature>
<feature type="compositionally biased region" description="Basic and acidic residues" evidence="3">
    <location>
        <begin position="196"/>
        <end position="211"/>
    </location>
</feature>
<name>A0AAJ0D8C0_9PEZI</name>
<feature type="compositionally biased region" description="Basic and acidic residues" evidence="3">
    <location>
        <begin position="243"/>
        <end position="270"/>
    </location>
</feature>
<dbReference type="EMBL" id="JAWDJX010000045">
    <property type="protein sequence ID" value="KAK3048793.1"/>
    <property type="molecule type" value="Genomic_DNA"/>
</dbReference>
<sequence length="585" mass="62753">MAPKKKQEKMALGDFLTNQSLGSWADEMETQPMPAAPSSGYSSRDRDGGGRSAPAWESARSGSGFGGGGGMGGGMGDRGASFGEELHTCTQTQSRTNGYTDRPRYGDREQLPLPSKPPYTAHLGNLTYDVTSSEIEDFFKDCQVTNVRIVEDKLDHKPKGFGYVEFANLDGLKKALTYSEMNFMGRNVKISIAEPPKGREESTRDFSDWSRKGPLTDLPQSTRQGSNRGFPSRSFTDNASDAGSERGGGRKGFFEGDNKVRDFSNWERKGPLSPAPGNGPPVRDGGRVREGGPPTERRSSPAWGEGRSDAGSRPPRREFEPARPIVDRAPTAAEQSSQWRSNKPDASPVATPDASTPSSPAPQAPKERPRLNLQKRTVSTAEGEQAASSATDARASPFGAARPVDTAAKEREADEKLQLATRQKKEAEDKAREDKVAKEAAARTARAERADRGQANEDDKVTSPTSESGKGRRTSRQQNGTKPAPKENGETPTQTKPGFSILSREGEGGEEGDEGAEHGQDEDANGSIIDDKETKPQEPVVETTSGAVDAAEPTAQALEEDGWSTVPTSKPKSSRRAVGGRALAS</sequence>
<feature type="compositionally biased region" description="Basic and acidic residues" evidence="3">
    <location>
        <begin position="284"/>
        <end position="299"/>
    </location>
</feature>
<proteinExistence type="predicted"/>
<dbReference type="InterPro" id="IPR000504">
    <property type="entry name" value="RRM_dom"/>
</dbReference>
<dbReference type="SMART" id="SM00360">
    <property type="entry name" value="RRM"/>
    <property type="match status" value="1"/>
</dbReference>
<feature type="compositionally biased region" description="Low complexity" evidence="3">
    <location>
        <begin position="346"/>
        <end position="358"/>
    </location>
</feature>
<keyword evidence="6" id="KW-1185">Reference proteome</keyword>
<dbReference type="Proteomes" id="UP001271007">
    <property type="component" value="Unassembled WGS sequence"/>
</dbReference>
<feature type="compositionally biased region" description="Polar residues" evidence="3">
    <location>
        <begin position="374"/>
        <end position="391"/>
    </location>
</feature>
<feature type="region of interest" description="Disordered" evidence="3">
    <location>
        <begin position="194"/>
        <end position="585"/>
    </location>
</feature>
<feature type="domain" description="RRM" evidence="4">
    <location>
        <begin position="119"/>
        <end position="195"/>
    </location>
</feature>
<evidence type="ECO:0000259" key="4">
    <source>
        <dbReference type="PROSITE" id="PS50102"/>
    </source>
</evidence>
<accession>A0AAJ0D8C0</accession>